<dbReference type="InterPro" id="IPR050963">
    <property type="entry name" value="Sirohydro_Cobaltochel/CbiX"/>
</dbReference>
<dbReference type="AlphaFoldDB" id="A0A9Q3WLI3"/>
<comment type="caution">
    <text evidence="3">The sequence shown here is derived from an EMBL/GenBank/DDBJ whole genome shotgun (WGS) entry which is preliminary data.</text>
</comment>
<evidence type="ECO:0000313" key="3">
    <source>
        <dbReference type="EMBL" id="MCE8537597.1"/>
    </source>
</evidence>
<name>A0A9Q3WLI3_9RHOB</name>
<gene>
    <name evidence="3" type="ORF">KBY27_09010</name>
</gene>
<evidence type="ECO:0000313" key="4">
    <source>
        <dbReference type="Proteomes" id="UP000813672"/>
    </source>
</evidence>
<dbReference type="GO" id="GO:0046872">
    <property type="term" value="F:metal ion binding"/>
    <property type="evidence" value="ECO:0007669"/>
    <property type="project" value="UniProtKB-KW"/>
</dbReference>
<protein>
    <submittedName>
        <fullName evidence="3">Cobalamin biosynthesis protein CbiX</fullName>
    </submittedName>
</protein>
<dbReference type="EMBL" id="JAGQAF010000004">
    <property type="protein sequence ID" value="MCE8537597.1"/>
    <property type="molecule type" value="Genomic_DNA"/>
</dbReference>
<dbReference type="Gene3D" id="3.40.50.1400">
    <property type="match status" value="2"/>
</dbReference>
<keyword evidence="1" id="KW-0479">Metal-binding</keyword>
<sequence>MDVVDALGVSWVDFAVPRPTTRTMTETTALIVAHGQPSDPDPAEAALTRFAARVAASVPGLSVHSATLAAPTRLEAVLEGLPETVPIYPLFMARGWFVTSALPRRLGGRANPILDPLGIDPDLPALIAAHLSTELEQRGWPVAESGLVLAAHGSGRSRNPSAVANGFAEHLRAHLPVARLSVGFVEEAPSITEAASGHGAMSLCLPFFACAGGHANEDVPQALEQAGYAGALLPVLGDLPPVPALIARRISEACR</sequence>
<proteinExistence type="predicted"/>
<dbReference type="SUPFAM" id="SSF53800">
    <property type="entry name" value="Chelatase"/>
    <property type="match status" value="1"/>
</dbReference>
<dbReference type="CDD" id="cd03416">
    <property type="entry name" value="CbiX_SirB_N"/>
    <property type="match status" value="1"/>
</dbReference>
<reference evidence="3" key="1">
    <citation type="journal article" date="2021" name="Environ. Microbiol.">
        <title>Cryptic niche differentiation of novel sediment ecotypes of Rugeria pomeroyi correlates with nitrate respiration.</title>
        <authorList>
            <person name="Lin X."/>
            <person name="McNichol J."/>
            <person name="Chu X."/>
            <person name="Qian Y."/>
            <person name="Luo H."/>
        </authorList>
    </citation>
    <scope>NUCLEOTIDE SEQUENCE</scope>
    <source>
        <strain evidence="3">SZCCDBB064</strain>
    </source>
</reference>
<organism evidence="3 4">
    <name type="scientific">Ruegeria pomeroyi</name>
    <dbReference type="NCBI Taxonomy" id="89184"/>
    <lineage>
        <taxon>Bacteria</taxon>
        <taxon>Pseudomonadati</taxon>
        <taxon>Pseudomonadota</taxon>
        <taxon>Alphaproteobacteria</taxon>
        <taxon>Rhodobacterales</taxon>
        <taxon>Roseobacteraceae</taxon>
        <taxon>Ruegeria</taxon>
    </lineage>
</organism>
<dbReference type="Proteomes" id="UP000813672">
    <property type="component" value="Unassembled WGS sequence"/>
</dbReference>
<dbReference type="Pfam" id="PF01903">
    <property type="entry name" value="CbiX"/>
    <property type="match status" value="1"/>
</dbReference>
<dbReference type="GO" id="GO:0016829">
    <property type="term" value="F:lyase activity"/>
    <property type="evidence" value="ECO:0007669"/>
    <property type="project" value="UniProtKB-KW"/>
</dbReference>
<evidence type="ECO:0000256" key="1">
    <source>
        <dbReference type="ARBA" id="ARBA00022723"/>
    </source>
</evidence>
<accession>A0A9Q3WLI3</accession>
<evidence type="ECO:0000256" key="2">
    <source>
        <dbReference type="ARBA" id="ARBA00023239"/>
    </source>
</evidence>
<dbReference type="InterPro" id="IPR002762">
    <property type="entry name" value="CbiX-like"/>
</dbReference>
<dbReference type="PANTHER" id="PTHR33542">
    <property type="entry name" value="SIROHYDROCHLORIN FERROCHELATASE, CHLOROPLASTIC"/>
    <property type="match status" value="1"/>
</dbReference>
<keyword evidence="2" id="KW-0456">Lyase</keyword>
<dbReference type="PANTHER" id="PTHR33542:SF3">
    <property type="entry name" value="SIROHYDROCHLORIN FERROCHELATASE, CHLOROPLASTIC"/>
    <property type="match status" value="1"/>
</dbReference>